<dbReference type="EMBL" id="JAFDVH010000010">
    <property type="protein sequence ID" value="KAG7469167.1"/>
    <property type="molecule type" value="Genomic_DNA"/>
</dbReference>
<keyword evidence="4" id="KW-0597">Phosphoprotein</keyword>
<evidence type="ECO:0000256" key="5">
    <source>
        <dbReference type="ARBA" id="ARBA00022692"/>
    </source>
</evidence>
<evidence type="ECO:0000256" key="11">
    <source>
        <dbReference type="ARBA" id="ARBA00031053"/>
    </source>
</evidence>
<gene>
    <name evidence="15" type="ORF">MATL_G00126080</name>
</gene>
<comment type="subcellular location">
    <subcellularLocation>
        <location evidence="1">Membrane</location>
        <topology evidence="1">Single-pass type I membrane protein</topology>
    </subcellularLocation>
</comment>
<keyword evidence="6 14" id="KW-0732">Signal</keyword>
<keyword evidence="9" id="KW-1015">Disulfide bond</keyword>
<evidence type="ECO:0000256" key="13">
    <source>
        <dbReference type="SAM" id="Phobius"/>
    </source>
</evidence>
<evidence type="ECO:0000256" key="1">
    <source>
        <dbReference type="ARBA" id="ARBA00004479"/>
    </source>
</evidence>
<evidence type="ECO:0000313" key="15">
    <source>
        <dbReference type="EMBL" id="KAG7469167.1"/>
    </source>
</evidence>
<evidence type="ECO:0000313" key="16">
    <source>
        <dbReference type="Proteomes" id="UP001046870"/>
    </source>
</evidence>
<evidence type="ECO:0000256" key="10">
    <source>
        <dbReference type="ARBA" id="ARBA00023180"/>
    </source>
</evidence>
<evidence type="ECO:0000256" key="12">
    <source>
        <dbReference type="ARBA" id="ARBA00031263"/>
    </source>
</evidence>
<dbReference type="GO" id="GO:0051897">
    <property type="term" value="P:positive regulation of phosphatidylinositol 3-kinase/protein kinase B signal transduction"/>
    <property type="evidence" value="ECO:0007669"/>
    <property type="project" value="InterPro"/>
</dbReference>
<evidence type="ECO:0000256" key="4">
    <source>
        <dbReference type="ARBA" id="ARBA00022553"/>
    </source>
</evidence>
<dbReference type="GO" id="GO:0050776">
    <property type="term" value="P:regulation of immune response"/>
    <property type="evidence" value="ECO:0007669"/>
    <property type="project" value="InterPro"/>
</dbReference>
<keyword evidence="7 13" id="KW-1133">Transmembrane helix</keyword>
<organism evidence="15 16">
    <name type="scientific">Megalops atlanticus</name>
    <name type="common">Tarpon</name>
    <name type="synonym">Clupea gigantea</name>
    <dbReference type="NCBI Taxonomy" id="7932"/>
    <lineage>
        <taxon>Eukaryota</taxon>
        <taxon>Metazoa</taxon>
        <taxon>Chordata</taxon>
        <taxon>Craniata</taxon>
        <taxon>Vertebrata</taxon>
        <taxon>Euteleostomi</taxon>
        <taxon>Actinopterygii</taxon>
        <taxon>Neopterygii</taxon>
        <taxon>Teleostei</taxon>
        <taxon>Elopiformes</taxon>
        <taxon>Megalopidae</taxon>
        <taxon>Megalops</taxon>
    </lineage>
</organism>
<accession>A0A9D3PZA3</accession>
<keyword evidence="16" id="KW-1185">Reference proteome</keyword>
<feature type="signal peptide" evidence="14">
    <location>
        <begin position="1"/>
        <end position="20"/>
    </location>
</feature>
<evidence type="ECO:0000256" key="14">
    <source>
        <dbReference type="SAM" id="SignalP"/>
    </source>
</evidence>
<dbReference type="GO" id="GO:0043548">
    <property type="term" value="F:phosphatidylinositol 3-kinase binding"/>
    <property type="evidence" value="ECO:0007669"/>
    <property type="project" value="InterPro"/>
</dbReference>
<keyword evidence="8 13" id="KW-0472">Membrane</keyword>
<dbReference type="Proteomes" id="UP001046870">
    <property type="component" value="Chromosome 10"/>
</dbReference>
<dbReference type="InterPro" id="IPR009861">
    <property type="entry name" value="HCST"/>
</dbReference>
<evidence type="ECO:0000256" key="9">
    <source>
        <dbReference type="ARBA" id="ARBA00023157"/>
    </source>
</evidence>
<evidence type="ECO:0000256" key="7">
    <source>
        <dbReference type="ARBA" id="ARBA00022989"/>
    </source>
</evidence>
<evidence type="ECO:0000256" key="3">
    <source>
        <dbReference type="ARBA" id="ARBA00018050"/>
    </source>
</evidence>
<evidence type="ECO:0000256" key="6">
    <source>
        <dbReference type="ARBA" id="ARBA00022729"/>
    </source>
</evidence>
<name>A0A9D3PZA3_MEGAT</name>
<dbReference type="Gene3D" id="1.10.287.770">
    <property type="entry name" value="YojJ-like"/>
    <property type="match status" value="1"/>
</dbReference>
<reference evidence="15" key="1">
    <citation type="submission" date="2021-01" db="EMBL/GenBank/DDBJ databases">
        <authorList>
            <person name="Zahm M."/>
            <person name="Roques C."/>
            <person name="Cabau C."/>
            <person name="Klopp C."/>
            <person name="Donnadieu C."/>
            <person name="Jouanno E."/>
            <person name="Lampietro C."/>
            <person name="Louis A."/>
            <person name="Herpin A."/>
            <person name="Echchiki A."/>
            <person name="Berthelot C."/>
            <person name="Parey E."/>
            <person name="Roest-Crollius H."/>
            <person name="Braasch I."/>
            <person name="Postlethwait J."/>
            <person name="Bobe J."/>
            <person name="Montfort J."/>
            <person name="Bouchez O."/>
            <person name="Begum T."/>
            <person name="Mejri S."/>
            <person name="Adams A."/>
            <person name="Chen W.-J."/>
            <person name="Guiguen Y."/>
        </authorList>
    </citation>
    <scope>NUCLEOTIDE SEQUENCE</scope>
    <source>
        <strain evidence="15">YG-15Mar2019-1</strain>
        <tissue evidence="15">Brain</tissue>
    </source>
</reference>
<feature type="chain" id="PRO_5039116233" description="Hematopoietic cell signal transducer" evidence="14">
    <location>
        <begin position="21"/>
        <end position="82"/>
    </location>
</feature>
<feature type="transmembrane region" description="Helical" evidence="13">
    <location>
        <begin position="36"/>
        <end position="56"/>
    </location>
</feature>
<comment type="caution">
    <text evidence="15">The sequence shown here is derived from an EMBL/GenBank/DDBJ whole genome shotgun (WGS) entry which is preliminary data.</text>
</comment>
<keyword evidence="10" id="KW-0325">Glycoprotein</keyword>
<keyword evidence="5 13" id="KW-0812">Transmembrane</keyword>
<sequence length="82" mass="9311">MAQNALCVFLFLCFYEMALAAESHESAYCYKIEPSTMVGIVIGDVVLTVLIVITVYHCASRRRRQRDEADKVYMNVRANCKA</sequence>
<evidence type="ECO:0000256" key="2">
    <source>
        <dbReference type="ARBA" id="ARBA00006724"/>
    </source>
</evidence>
<dbReference type="OrthoDB" id="8670797at2759"/>
<proteinExistence type="inferred from homology"/>
<dbReference type="Pfam" id="PF07213">
    <property type="entry name" value="DAP10"/>
    <property type="match status" value="1"/>
</dbReference>
<dbReference type="AlphaFoldDB" id="A0A9D3PZA3"/>
<dbReference type="PANTHER" id="PTHR21409">
    <property type="entry name" value="HEMATOPOIETIC CELL SIGNAL TRANSDUCER"/>
    <property type="match status" value="1"/>
</dbReference>
<dbReference type="GO" id="GO:0005102">
    <property type="term" value="F:signaling receptor binding"/>
    <property type="evidence" value="ECO:0007669"/>
    <property type="project" value="InterPro"/>
</dbReference>
<evidence type="ECO:0000256" key="8">
    <source>
        <dbReference type="ARBA" id="ARBA00023136"/>
    </source>
</evidence>
<protein>
    <recommendedName>
        <fullName evidence="3">Hematopoietic cell signal transducer</fullName>
    </recommendedName>
    <alternativeName>
        <fullName evidence="12">DNAX-activation protein 10</fullName>
    </alternativeName>
    <alternativeName>
        <fullName evidence="11">Membrane protein DAP10</fullName>
    </alternativeName>
</protein>
<dbReference type="GO" id="GO:0016020">
    <property type="term" value="C:membrane"/>
    <property type="evidence" value="ECO:0007669"/>
    <property type="project" value="UniProtKB-SubCell"/>
</dbReference>
<comment type="similarity">
    <text evidence="2">Belongs to the DAP10 family.</text>
</comment>
<dbReference type="PANTHER" id="PTHR21409:SF1">
    <property type="entry name" value="HEMATOPOIETIC CELL SIGNAL TRANSDUCER"/>
    <property type="match status" value="1"/>
</dbReference>